<evidence type="ECO:0000313" key="5">
    <source>
        <dbReference type="EMBL" id="EBP4585352.1"/>
    </source>
</evidence>
<evidence type="ECO:0000256" key="2">
    <source>
        <dbReference type="SAM" id="MobiDB-lite"/>
    </source>
</evidence>
<dbReference type="PANTHER" id="PTHR31988">
    <property type="entry name" value="ESTERASE, PUTATIVE (DUF303)-RELATED"/>
    <property type="match status" value="1"/>
</dbReference>
<name>A0A5U3ITT1_SALER</name>
<gene>
    <name evidence="5" type="ORF">VH79_19480</name>
</gene>
<proteinExistence type="predicted"/>
<keyword evidence="1" id="KW-0378">Hydrolase</keyword>
<protein>
    <submittedName>
        <fullName evidence="5">Sialate O-acetylesterase</fullName>
    </submittedName>
</protein>
<dbReference type="InterPro" id="IPR046587">
    <property type="entry name" value="DUF6645"/>
</dbReference>
<feature type="region of interest" description="Disordered" evidence="2">
    <location>
        <begin position="314"/>
        <end position="340"/>
    </location>
</feature>
<dbReference type="Pfam" id="PF20350">
    <property type="entry name" value="DUF6645"/>
    <property type="match status" value="1"/>
</dbReference>
<dbReference type="InterPro" id="IPR005181">
    <property type="entry name" value="SASA"/>
</dbReference>
<dbReference type="Pfam" id="PF03629">
    <property type="entry name" value="SASA"/>
    <property type="match status" value="1"/>
</dbReference>
<dbReference type="Proteomes" id="UP000839610">
    <property type="component" value="Unassembled WGS sequence"/>
</dbReference>
<feature type="domain" description="Sialate O-acetylesterase" evidence="3">
    <location>
        <begin position="64"/>
        <end position="185"/>
    </location>
</feature>
<evidence type="ECO:0000259" key="4">
    <source>
        <dbReference type="Pfam" id="PF20350"/>
    </source>
</evidence>
<feature type="domain" description="DUF6645" evidence="4">
    <location>
        <begin position="409"/>
        <end position="525"/>
    </location>
</feature>
<dbReference type="SUPFAM" id="SSF52266">
    <property type="entry name" value="SGNH hydrolase"/>
    <property type="match status" value="1"/>
</dbReference>
<sequence length="646" mass="69436">YGEGLPLPDTLDKPHPRIKQLARRATVTPGGEACVFNDLIPLDHCPHDVQDMSGETHPKADLTKGQYGTVSQALHIAKKLLPLIPQEAGILIVPCARGGSAFTTGALGAYTDAAGATAASARWGVGKPLYQDLIARTKAALDKNPKNQLLAVVWMQGEFDLTVTTHTQQPALFAEMVKQFRTDLADHAGQCPDFNPVSVPWICGDTTYYWKNTYPAQYDVVYGAYQKCPEPGVYFVPFMTDEHGVNTPTNVPAEDPDVPVANYFGAASRTAGHMVSSLRASHFSSWARRNIIPERLASAILLYAGRKSLLAAPSGSSLQLPQQPQPPQAQQPSAAGGTRNYAPAIDELGYNARRGDGTLQQQGWQTVTGATFTPKDAEDGKGGHFMNVVKTPAQAWKMEHPISNPMDLLKYGGRLSCKFRIKGAITANQFAFAFYLGVNRPELPAGVVIGGAAAYACLSAFFVQTNATNIVLMRHGQTNTNHGDFGAFNNDWHTLELIYPGNNSVQVTPVIDGVTGTPFNLENTPANTPKNTLQITSITAKNSYEMDFENFSIQIYRDNGTVTLSEDDVSSYVYFPTGYHGGRVVIPDAKITAGNTVQVVANNAGTISVEPASSSVLINGLPSATTTDKSVTLVQQGGDGKTWTTT</sequence>
<dbReference type="PANTHER" id="PTHR31988:SF19">
    <property type="entry name" value="9-O-ACETYL-N-ACETYLNEURAMINIC ACID DEACETYLASE-RELATED"/>
    <property type="match status" value="1"/>
</dbReference>
<accession>A0A5U3ITT1</accession>
<comment type="caution">
    <text evidence="5">The sequence shown here is derived from an EMBL/GenBank/DDBJ whole genome shotgun (WGS) entry which is preliminary data.</text>
</comment>
<dbReference type="EMBL" id="AAGLUV010000013">
    <property type="protein sequence ID" value="EBP4585352.1"/>
    <property type="molecule type" value="Genomic_DNA"/>
</dbReference>
<evidence type="ECO:0000259" key="3">
    <source>
        <dbReference type="Pfam" id="PF03629"/>
    </source>
</evidence>
<dbReference type="GO" id="GO:0016788">
    <property type="term" value="F:hydrolase activity, acting on ester bonds"/>
    <property type="evidence" value="ECO:0007669"/>
    <property type="project" value="UniProtKB-ARBA"/>
</dbReference>
<feature type="non-terminal residue" evidence="5">
    <location>
        <position position="1"/>
    </location>
</feature>
<dbReference type="Gene3D" id="3.40.50.1110">
    <property type="entry name" value="SGNH hydrolase"/>
    <property type="match status" value="1"/>
</dbReference>
<dbReference type="InterPro" id="IPR036514">
    <property type="entry name" value="SGNH_hydro_sf"/>
</dbReference>
<evidence type="ECO:0000256" key="1">
    <source>
        <dbReference type="ARBA" id="ARBA00022801"/>
    </source>
</evidence>
<dbReference type="InterPro" id="IPR052940">
    <property type="entry name" value="Carb_Esterase_6"/>
</dbReference>
<organism evidence="5">
    <name type="scientific">Salmonella enterica</name>
    <name type="common">Salmonella choleraesuis</name>
    <dbReference type="NCBI Taxonomy" id="28901"/>
    <lineage>
        <taxon>Bacteria</taxon>
        <taxon>Pseudomonadati</taxon>
        <taxon>Pseudomonadota</taxon>
        <taxon>Gammaproteobacteria</taxon>
        <taxon>Enterobacterales</taxon>
        <taxon>Enterobacteriaceae</taxon>
        <taxon>Salmonella</taxon>
    </lineage>
</organism>
<reference evidence="5" key="1">
    <citation type="submission" date="2018-07" db="EMBL/GenBank/DDBJ databases">
        <authorList>
            <consortium name="GenomeTrakr network: Whole genome sequencing for foodborne pathogen traceback"/>
        </authorList>
    </citation>
    <scope>NUCLEOTIDE SEQUENCE [LARGE SCALE GENOMIC DNA]</scope>
    <source>
        <strain evidence="5">FDA00008842</strain>
    </source>
</reference>
<dbReference type="AlphaFoldDB" id="A0A5U3ITT1"/>